<dbReference type="EMBL" id="CACRXK020004201">
    <property type="protein sequence ID" value="CAB4001889.1"/>
    <property type="molecule type" value="Genomic_DNA"/>
</dbReference>
<protein>
    <submittedName>
        <fullName evidence="2">Uncharacterized protein</fullName>
    </submittedName>
</protein>
<name>A0A6S7HCB8_PARCT</name>
<feature type="region of interest" description="Disordered" evidence="1">
    <location>
        <begin position="78"/>
        <end position="106"/>
    </location>
</feature>
<sequence length="204" mass="23037">MHQTCRIQKFSPYKTLPSSQKQTAQQSTGDEVSEQACEHPPSRELESQLPVSQQQPPQIKVSGKKGLGLCDVKMPAKMKARGRPKGIGQTAIGVPKKSKDANLPTPYAKKCREDKTRLILHWFIDNHTAESAISKEQMITEKELKANKDISFACLDENIEIARIKPYFTAAGWSAVLKSVKELKKTNHVLLYLQERIRRRSVEL</sequence>
<gene>
    <name evidence="2" type="ORF">PACLA_8A007684</name>
</gene>
<feature type="region of interest" description="Disordered" evidence="1">
    <location>
        <begin position="1"/>
        <end position="64"/>
    </location>
</feature>
<proteinExistence type="predicted"/>
<feature type="compositionally biased region" description="Polar residues" evidence="1">
    <location>
        <begin position="16"/>
        <end position="30"/>
    </location>
</feature>
<evidence type="ECO:0000313" key="3">
    <source>
        <dbReference type="Proteomes" id="UP001152795"/>
    </source>
</evidence>
<feature type="compositionally biased region" description="Basic and acidic residues" evidence="1">
    <location>
        <begin position="36"/>
        <end position="46"/>
    </location>
</feature>
<dbReference type="AlphaFoldDB" id="A0A6S7HCB8"/>
<dbReference type="Proteomes" id="UP001152795">
    <property type="component" value="Unassembled WGS sequence"/>
</dbReference>
<reference evidence="2" key="1">
    <citation type="submission" date="2020-04" db="EMBL/GenBank/DDBJ databases">
        <authorList>
            <person name="Alioto T."/>
            <person name="Alioto T."/>
            <person name="Gomez Garrido J."/>
        </authorList>
    </citation>
    <scope>NUCLEOTIDE SEQUENCE</scope>
    <source>
        <strain evidence="2">A484AB</strain>
    </source>
</reference>
<keyword evidence="3" id="KW-1185">Reference proteome</keyword>
<comment type="caution">
    <text evidence="2">The sequence shown here is derived from an EMBL/GenBank/DDBJ whole genome shotgun (WGS) entry which is preliminary data.</text>
</comment>
<organism evidence="2 3">
    <name type="scientific">Paramuricea clavata</name>
    <name type="common">Red gorgonian</name>
    <name type="synonym">Violescent sea-whip</name>
    <dbReference type="NCBI Taxonomy" id="317549"/>
    <lineage>
        <taxon>Eukaryota</taxon>
        <taxon>Metazoa</taxon>
        <taxon>Cnidaria</taxon>
        <taxon>Anthozoa</taxon>
        <taxon>Octocorallia</taxon>
        <taxon>Malacalcyonacea</taxon>
        <taxon>Plexauridae</taxon>
        <taxon>Paramuricea</taxon>
    </lineage>
</organism>
<evidence type="ECO:0000313" key="2">
    <source>
        <dbReference type="EMBL" id="CAB4001889.1"/>
    </source>
</evidence>
<feature type="compositionally biased region" description="Low complexity" evidence="1">
    <location>
        <begin position="47"/>
        <end position="58"/>
    </location>
</feature>
<accession>A0A6S7HCB8</accession>
<evidence type="ECO:0000256" key="1">
    <source>
        <dbReference type="SAM" id="MobiDB-lite"/>
    </source>
</evidence>
<dbReference type="OrthoDB" id="6784470at2759"/>